<dbReference type="InterPro" id="IPR007420">
    <property type="entry name" value="DUF465"/>
</dbReference>
<evidence type="ECO:0000313" key="1">
    <source>
        <dbReference type="EMBL" id="KEO61793.1"/>
    </source>
</evidence>
<evidence type="ECO:0008006" key="3">
    <source>
        <dbReference type="Google" id="ProtNLM"/>
    </source>
</evidence>
<dbReference type="AlphaFoldDB" id="A0A074K222"/>
<name>A0A074K222_9RHOB</name>
<accession>A0A074K222</accession>
<protein>
    <recommendedName>
        <fullName evidence="3">GTP-binding protein</fullName>
    </recommendedName>
</protein>
<sequence>MSNTPHTLQEEFPQQLEQLHALKISNAHFAKLLEDYDVLNDQVHRAETNVDPVDSLTETELRKKRAAVKDEIARMLSEAAV</sequence>
<keyword evidence="2" id="KW-1185">Reference proteome</keyword>
<reference evidence="1 2" key="1">
    <citation type="journal article" date="2015" name="Antonie Van Leeuwenhoek">
        <title>Thioclava indica sp. nov., isolated from surface seawater of the Indian Ocean.</title>
        <authorList>
            <person name="Liu Y."/>
            <person name="Lai Q."/>
            <person name="Du J."/>
            <person name="Xu H."/>
            <person name="Jiang L."/>
            <person name="Shao Z."/>
        </authorList>
    </citation>
    <scope>NUCLEOTIDE SEQUENCE [LARGE SCALE GENOMIC DNA]</scope>
    <source>
        <strain evidence="1 2">DT23-4</strain>
    </source>
</reference>
<dbReference type="EMBL" id="AUNB01000001">
    <property type="protein sequence ID" value="KEO61793.1"/>
    <property type="molecule type" value="Genomic_DNA"/>
</dbReference>
<dbReference type="OrthoDB" id="1263265at2"/>
<comment type="caution">
    <text evidence="1">The sequence shown here is derived from an EMBL/GenBank/DDBJ whole genome shotgun (WGS) entry which is preliminary data.</text>
</comment>
<dbReference type="InterPro" id="IPR038444">
    <property type="entry name" value="DUF465_sf"/>
</dbReference>
<proteinExistence type="predicted"/>
<gene>
    <name evidence="1" type="ORF">DT23_02115</name>
</gene>
<dbReference type="Pfam" id="PF04325">
    <property type="entry name" value="DUF465"/>
    <property type="match status" value="1"/>
</dbReference>
<dbReference type="RefSeq" id="WP_038127583.1">
    <property type="nucleotide sequence ID" value="NZ_AUNB01000001.1"/>
</dbReference>
<dbReference type="Gene3D" id="6.10.280.50">
    <property type="match status" value="1"/>
</dbReference>
<organism evidence="1 2">
    <name type="scientific">Thioclava indica</name>
    <dbReference type="NCBI Taxonomy" id="1353528"/>
    <lineage>
        <taxon>Bacteria</taxon>
        <taxon>Pseudomonadati</taxon>
        <taxon>Pseudomonadota</taxon>
        <taxon>Alphaproteobacteria</taxon>
        <taxon>Rhodobacterales</taxon>
        <taxon>Paracoccaceae</taxon>
        <taxon>Thioclava</taxon>
    </lineage>
</organism>
<dbReference type="Proteomes" id="UP000027471">
    <property type="component" value="Unassembled WGS sequence"/>
</dbReference>
<dbReference type="eggNOG" id="COG2841">
    <property type="taxonomic scope" value="Bacteria"/>
</dbReference>
<evidence type="ECO:0000313" key="2">
    <source>
        <dbReference type="Proteomes" id="UP000027471"/>
    </source>
</evidence>
<dbReference type="STRING" id="1353528.DT23_02115"/>